<dbReference type="Pfam" id="PF11697">
    <property type="entry name" value="DUF3293"/>
    <property type="match status" value="1"/>
</dbReference>
<gene>
    <name evidence="1" type="ORF">J8I01_14795</name>
</gene>
<reference evidence="1 2" key="1">
    <citation type="submission" date="2021-03" db="EMBL/GenBank/DDBJ databases">
        <title>Plant growth promoting bacteria isolated from wild legumes nodules and trapping Phaseolus vulgaris L. nodules in the center and southern Mexico.</title>
        <authorList>
            <person name="Estrada P."/>
        </authorList>
    </citation>
    <scope>NUCLEOTIDE SEQUENCE [LARGE SCALE GENOMIC DNA]</scope>
    <source>
        <strain evidence="1 2">MaGu-431</strain>
    </source>
</reference>
<accession>A0ABS4BAC9</accession>
<proteinExistence type="predicted"/>
<organism evidence="1 2">
    <name type="scientific">Aeromonas sanarellii</name>
    <dbReference type="NCBI Taxonomy" id="633415"/>
    <lineage>
        <taxon>Bacteria</taxon>
        <taxon>Pseudomonadati</taxon>
        <taxon>Pseudomonadota</taxon>
        <taxon>Gammaproteobacteria</taxon>
        <taxon>Aeromonadales</taxon>
        <taxon>Aeromonadaceae</taxon>
        <taxon>Aeromonas</taxon>
    </lineage>
</organism>
<evidence type="ECO:0000313" key="1">
    <source>
        <dbReference type="EMBL" id="MBP0603770.1"/>
    </source>
</evidence>
<dbReference type="InterPro" id="IPR021710">
    <property type="entry name" value="DUF3293"/>
</dbReference>
<sequence length="136" mass="15381">MTLWENYRNVCFIAPFAPPAWPAYAIVTAWNPASQWVGERRNTRRQRALMRLLGEQSVMGPVWGSDADECWQEDSLLLPIAQEEAIRLAARFGQNALYWVAEGELWLVPVLLGGEPCHLGSLASRWWLRSPASGQT</sequence>
<dbReference type="EMBL" id="JAGIQF010000008">
    <property type="protein sequence ID" value="MBP0603770.1"/>
    <property type="molecule type" value="Genomic_DNA"/>
</dbReference>
<protein>
    <submittedName>
        <fullName evidence="1">DUF3293 domain-containing protein</fullName>
    </submittedName>
</protein>
<dbReference type="Proteomes" id="UP000666661">
    <property type="component" value="Unassembled WGS sequence"/>
</dbReference>
<evidence type="ECO:0000313" key="2">
    <source>
        <dbReference type="Proteomes" id="UP000666661"/>
    </source>
</evidence>
<dbReference type="RefSeq" id="WP_209794517.1">
    <property type="nucleotide sequence ID" value="NZ_JAGIQF010000008.1"/>
</dbReference>
<name>A0ABS4BAC9_9GAMM</name>
<keyword evidence="2" id="KW-1185">Reference proteome</keyword>
<comment type="caution">
    <text evidence="1">The sequence shown here is derived from an EMBL/GenBank/DDBJ whole genome shotgun (WGS) entry which is preliminary data.</text>
</comment>